<dbReference type="PROSITE" id="PS00211">
    <property type="entry name" value="ABC_TRANSPORTER_1"/>
    <property type="match status" value="1"/>
</dbReference>
<reference evidence="6 7" key="1">
    <citation type="submission" date="2022-10" db="EMBL/GenBank/DDBJ databases">
        <title>A novel Pseudomonas species, isolated from Passiflora incarnata leaves.</title>
        <authorList>
            <person name="Cueva-Yesquen L.G."/>
            <person name="Fantinatti-Garboggini F."/>
        </authorList>
    </citation>
    <scope>NUCLEOTIDE SEQUENCE [LARGE SCALE GENOMIC DNA]</scope>
    <source>
        <strain evidence="6 7">CBMAI 2609</strain>
    </source>
</reference>
<protein>
    <submittedName>
        <fullName evidence="6">Sugar ABC transporter ATP-binding protein</fullName>
    </submittedName>
</protein>
<sequence>MAEPSRIALRDLHFSFADKPILHGLDLDLRAGTLTGLLGSNGAGKSTLVRILCGGYRPTQGELLVDGRPQRFTSPAAARRAGIVAVQQSVDDGIVPTLSVAENLCLDRLCQGPGLGHDRRRLTREAAAIAATLDLQLPLAASVDQLGQADRQLLILARAVAAQPRLLILDEPTAALSSQEAGRLFGLLDRLREAGVAILYISHRLTDLQRLADRLLVLRDGRLTGDFARPLDFAAALEAMLGQPLEQRLPTPRAAGPVVLTAQALQLAPDVAPFDLHLAQGEVVALTGLLGAGKSRLAETLFGLRRPVAGRLELDGRPWRPQDPGAAINQGVFFAGEDRRRSSLVPGFTVRQSMTLPFLRRFSRRGLLRQRDEAAAAWTQVRALGIKTADVEQDIATLSGGNQQKVVLARWLLAPARLLILDEPFQGVDVQSRRDIGARIRATADARATLVICTDPDEALEIADRILVMRDARVVAHFSRQGVDRATLVEQLTQLTELEHA</sequence>
<dbReference type="GO" id="GO:0005524">
    <property type="term" value="F:ATP binding"/>
    <property type="evidence" value="ECO:0007669"/>
    <property type="project" value="UniProtKB-KW"/>
</dbReference>
<keyword evidence="2" id="KW-0677">Repeat</keyword>
<proteinExistence type="predicted"/>
<comment type="caution">
    <text evidence="6">The sequence shown here is derived from an EMBL/GenBank/DDBJ whole genome shotgun (WGS) entry which is preliminary data.</text>
</comment>
<dbReference type="InterPro" id="IPR027417">
    <property type="entry name" value="P-loop_NTPase"/>
</dbReference>
<keyword evidence="1" id="KW-0813">Transport</keyword>
<dbReference type="PANTHER" id="PTHR43790">
    <property type="entry name" value="CARBOHYDRATE TRANSPORT ATP-BINDING PROTEIN MG119-RELATED"/>
    <property type="match status" value="1"/>
</dbReference>
<dbReference type="Proteomes" id="UP001157461">
    <property type="component" value="Unassembled WGS sequence"/>
</dbReference>
<evidence type="ECO:0000256" key="1">
    <source>
        <dbReference type="ARBA" id="ARBA00022448"/>
    </source>
</evidence>
<gene>
    <name evidence="6" type="ORF">OMP44_14140</name>
</gene>
<evidence type="ECO:0000256" key="2">
    <source>
        <dbReference type="ARBA" id="ARBA00022737"/>
    </source>
</evidence>
<accession>A0ABT6IHW0</accession>
<dbReference type="InterPro" id="IPR003439">
    <property type="entry name" value="ABC_transporter-like_ATP-bd"/>
</dbReference>
<dbReference type="CDD" id="cd03216">
    <property type="entry name" value="ABC_Carb_Monos_I"/>
    <property type="match status" value="1"/>
</dbReference>
<evidence type="ECO:0000313" key="6">
    <source>
        <dbReference type="EMBL" id="MDH4764041.1"/>
    </source>
</evidence>
<dbReference type="SUPFAM" id="SSF52540">
    <property type="entry name" value="P-loop containing nucleoside triphosphate hydrolases"/>
    <property type="match status" value="2"/>
</dbReference>
<feature type="domain" description="ABC transporter" evidence="5">
    <location>
        <begin position="253"/>
        <end position="496"/>
    </location>
</feature>
<dbReference type="RefSeq" id="WP_280309035.1">
    <property type="nucleotide sequence ID" value="NZ_JAPDIQ010000006.1"/>
</dbReference>
<evidence type="ECO:0000256" key="3">
    <source>
        <dbReference type="ARBA" id="ARBA00022741"/>
    </source>
</evidence>
<organism evidence="6 7">
    <name type="scientific">Pseudomonas flavocrustae</name>
    <dbReference type="NCBI Taxonomy" id="2991719"/>
    <lineage>
        <taxon>Bacteria</taxon>
        <taxon>Pseudomonadati</taxon>
        <taxon>Pseudomonadota</taxon>
        <taxon>Gammaproteobacteria</taxon>
        <taxon>Pseudomonadales</taxon>
        <taxon>Pseudomonadaceae</taxon>
        <taxon>Pseudomonas</taxon>
    </lineage>
</organism>
<dbReference type="Pfam" id="PF00005">
    <property type="entry name" value="ABC_tran"/>
    <property type="match status" value="2"/>
</dbReference>
<dbReference type="SMART" id="SM00382">
    <property type="entry name" value="AAA"/>
    <property type="match status" value="2"/>
</dbReference>
<dbReference type="InterPro" id="IPR017871">
    <property type="entry name" value="ABC_transporter-like_CS"/>
</dbReference>
<dbReference type="InterPro" id="IPR050107">
    <property type="entry name" value="ABC_carbohydrate_import_ATPase"/>
</dbReference>
<dbReference type="CDD" id="cd03215">
    <property type="entry name" value="ABC_Carb_Monos_II"/>
    <property type="match status" value="1"/>
</dbReference>
<dbReference type="EMBL" id="JAPDIQ010000006">
    <property type="protein sequence ID" value="MDH4764041.1"/>
    <property type="molecule type" value="Genomic_DNA"/>
</dbReference>
<keyword evidence="7" id="KW-1185">Reference proteome</keyword>
<dbReference type="PROSITE" id="PS50893">
    <property type="entry name" value="ABC_TRANSPORTER_2"/>
    <property type="match status" value="2"/>
</dbReference>
<dbReference type="PANTHER" id="PTHR43790:SF9">
    <property type="entry name" value="GALACTOFURANOSE TRANSPORTER ATP-BINDING PROTEIN YTFR"/>
    <property type="match status" value="1"/>
</dbReference>
<evidence type="ECO:0000256" key="4">
    <source>
        <dbReference type="ARBA" id="ARBA00022840"/>
    </source>
</evidence>
<dbReference type="InterPro" id="IPR003593">
    <property type="entry name" value="AAA+_ATPase"/>
</dbReference>
<feature type="domain" description="ABC transporter" evidence="5">
    <location>
        <begin position="7"/>
        <end position="245"/>
    </location>
</feature>
<dbReference type="Gene3D" id="3.40.50.300">
    <property type="entry name" value="P-loop containing nucleotide triphosphate hydrolases"/>
    <property type="match status" value="2"/>
</dbReference>
<keyword evidence="4 6" id="KW-0067">ATP-binding</keyword>
<keyword evidence="3" id="KW-0547">Nucleotide-binding</keyword>
<evidence type="ECO:0000259" key="5">
    <source>
        <dbReference type="PROSITE" id="PS50893"/>
    </source>
</evidence>
<evidence type="ECO:0000313" key="7">
    <source>
        <dbReference type="Proteomes" id="UP001157461"/>
    </source>
</evidence>
<name>A0ABT6IHW0_9PSED</name>